<dbReference type="Gene3D" id="3.40.605.10">
    <property type="entry name" value="Aldehyde Dehydrogenase, Chain A, domain 1"/>
    <property type="match status" value="1"/>
</dbReference>
<sequence>MTTVAEIFDTMEYGPAPESAEPALRWIRERGGEGAHYIGGQWVQPAGSAMFDVADPSTGRVIARMPQAGAAEVDRAVAAAREAFAGWSALPGQARARHLYAL</sequence>
<feature type="domain" description="Aldehyde dehydrogenase" evidence="2">
    <location>
        <begin position="42"/>
        <end position="101"/>
    </location>
</feature>
<dbReference type="Pfam" id="PF00171">
    <property type="entry name" value="Aldedh"/>
    <property type="match status" value="1"/>
</dbReference>
<proteinExistence type="predicted"/>
<dbReference type="SUPFAM" id="SSF53720">
    <property type="entry name" value="ALDH-like"/>
    <property type="match status" value="1"/>
</dbReference>
<dbReference type="InterPro" id="IPR015590">
    <property type="entry name" value="Aldehyde_DH_dom"/>
</dbReference>
<reference evidence="3" key="1">
    <citation type="submission" date="2020-02" db="EMBL/GenBank/DDBJ databases">
        <authorList>
            <person name="Meier V. D."/>
        </authorList>
    </citation>
    <scope>NUCLEOTIDE SEQUENCE</scope>
    <source>
        <strain evidence="3">AVDCRST_MAG40</strain>
    </source>
</reference>
<dbReference type="GO" id="GO:0004029">
    <property type="term" value="F:aldehyde dehydrogenase (NAD+) activity"/>
    <property type="evidence" value="ECO:0007669"/>
    <property type="project" value="UniProtKB-EC"/>
</dbReference>
<organism evidence="3">
    <name type="scientific">uncultured Gemmatimonadaceae bacterium</name>
    <dbReference type="NCBI Taxonomy" id="246130"/>
    <lineage>
        <taxon>Bacteria</taxon>
        <taxon>Pseudomonadati</taxon>
        <taxon>Gemmatimonadota</taxon>
        <taxon>Gemmatimonadia</taxon>
        <taxon>Gemmatimonadales</taxon>
        <taxon>Gemmatimonadaceae</taxon>
        <taxon>environmental samples</taxon>
    </lineage>
</organism>
<dbReference type="EMBL" id="CADCTX010000971">
    <property type="protein sequence ID" value="CAA9361802.1"/>
    <property type="molecule type" value="Genomic_DNA"/>
</dbReference>
<dbReference type="InterPro" id="IPR016162">
    <property type="entry name" value="Ald_DH_N"/>
</dbReference>
<evidence type="ECO:0000259" key="2">
    <source>
        <dbReference type="Pfam" id="PF00171"/>
    </source>
</evidence>
<evidence type="ECO:0000256" key="1">
    <source>
        <dbReference type="ARBA" id="ARBA00023002"/>
    </source>
</evidence>
<dbReference type="InterPro" id="IPR016161">
    <property type="entry name" value="Ald_DH/histidinol_DH"/>
</dbReference>
<name>A0A6J4MQJ9_9BACT</name>
<feature type="non-terminal residue" evidence="3">
    <location>
        <position position="102"/>
    </location>
</feature>
<dbReference type="PANTHER" id="PTHR11699">
    <property type="entry name" value="ALDEHYDE DEHYDROGENASE-RELATED"/>
    <property type="match status" value="1"/>
</dbReference>
<accession>A0A6J4MQJ9</accession>
<dbReference type="EC" id="1.2.1.3" evidence="3"/>
<gene>
    <name evidence="3" type="ORF">AVDCRST_MAG40-3528</name>
</gene>
<dbReference type="AlphaFoldDB" id="A0A6J4MQJ9"/>
<evidence type="ECO:0000313" key="3">
    <source>
        <dbReference type="EMBL" id="CAA9361802.1"/>
    </source>
</evidence>
<protein>
    <submittedName>
        <fullName evidence="3">Aldehyde dehydrogenase</fullName>
        <ecNumber evidence="3">1.2.1.3</ecNumber>
    </submittedName>
</protein>
<keyword evidence="1 3" id="KW-0560">Oxidoreductase</keyword>